<evidence type="ECO:0000313" key="5">
    <source>
        <dbReference type="Proteomes" id="UP000185612"/>
    </source>
</evidence>
<keyword evidence="2" id="KW-0472">Membrane</keyword>
<dbReference type="Proteomes" id="UP000185612">
    <property type="component" value="Unassembled WGS sequence"/>
</dbReference>
<feature type="domain" description="DUF5979" evidence="3">
    <location>
        <begin position="323"/>
        <end position="416"/>
    </location>
</feature>
<evidence type="ECO:0000259" key="3">
    <source>
        <dbReference type="Pfam" id="PF19407"/>
    </source>
</evidence>
<name>A0A1Q5PTC2_9ACTO</name>
<keyword evidence="5" id="KW-1185">Reference proteome</keyword>
<dbReference type="EMBL" id="MQVS01000023">
    <property type="protein sequence ID" value="OKL50705.1"/>
    <property type="molecule type" value="Genomic_DNA"/>
</dbReference>
<evidence type="ECO:0000256" key="1">
    <source>
        <dbReference type="SAM" id="MobiDB-lite"/>
    </source>
</evidence>
<dbReference type="STRING" id="52770.BSZ40_11115"/>
<feature type="region of interest" description="Disordered" evidence="1">
    <location>
        <begin position="418"/>
        <end position="453"/>
    </location>
</feature>
<comment type="caution">
    <text evidence="4">The sequence shown here is derived from an EMBL/GenBank/DDBJ whole genome shotgun (WGS) entry which is preliminary data.</text>
</comment>
<reference evidence="5" key="1">
    <citation type="submission" date="2016-12" db="EMBL/GenBank/DDBJ databases">
        <authorList>
            <person name="Meng X."/>
        </authorList>
    </citation>
    <scope>NUCLEOTIDE SEQUENCE [LARGE SCALE GENOMIC DNA]</scope>
    <source>
        <strain evidence="5">DSM 20732</strain>
    </source>
</reference>
<keyword evidence="2" id="KW-0812">Transmembrane</keyword>
<feature type="domain" description="DUF5979" evidence="3">
    <location>
        <begin position="4"/>
        <end position="101"/>
    </location>
</feature>
<protein>
    <recommendedName>
        <fullName evidence="3">DUF5979 domain-containing protein</fullName>
    </recommendedName>
</protein>
<dbReference type="AlphaFoldDB" id="A0A1Q5PTC2"/>
<sequence>MGSFEVVKVVAGDGAGVFAGDVFEVGYVCNDAAKTSGVLRVPGDGSAVKGPQVPTGTECVLSESEATRARDGYSVAAVFDVPSVRVVKGDLVRSTLTNTYTQLKGSFSVAKSVAGDGAVVAGKDFVFDYSCVDGAGKETVADSVTVTAGGAAVSVADVPVGKCVVTERDAGVAGAVLETKLRVDGVESVGSSVEFPVVDGGSVEVSAVNTYTLERGQFSVAKSVSGDGAGEHAKRSFVFDYVCDTVEGEKRGDVSVPGDGSVVTVGERLPVGASCVVTERADSAQVAGFDVKVPQAKTAKVGAAGEVVALAFDNVYARHTGSFSVAKKVAGHPGLAGHEFKFEYVCGDVTGSLLVKGDGVAVPAGVAVPTGTVCKVSEVAASAQVPGWDVKVPAGQEFVVADKGQVVEVSFVNEYTEQPKVSPSPSVSVTPGPSQGPSQGPSGSPSAAPGGKLAKTGVDALGLGLFAGAVLAGGVALVGLSRRRAAR</sequence>
<evidence type="ECO:0000313" key="4">
    <source>
        <dbReference type="EMBL" id="OKL50705.1"/>
    </source>
</evidence>
<dbReference type="InterPro" id="IPR046022">
    <property type="entry name" value="DUF5979"/>
</dbReference>
<keyword evidence="2" id="KW-1133">Transmembrane helix</keyword>
<gene>
    <name evidence="4" type="ORF">BSZ40_11115</name>
</gene>
<dbReference type="InParanoid" id="A0A1Q5PTC2"/>
<feature type="transmembrane region" description="Helical" evidence="2">
    <location>
        <begin position="460"/>
        <end position="480"/>
    </location>
</feature>
<evidence type="ECO:0000256" key="2">
    <source>
        <dbReference type="SAM" id="Phobius"/>
    </source>
</evidence>
<dbReference type="Pfam" id="PF19407">
    <property type="entry name" value="DUF5979"/>
    <property type="match status" value="4"/>
</dbReference>
<organism evidence="4 5">
    <name type="scientific">Buchananella hordeovulneris</name>
    <dbReference type="NCBI Taxonomy" id="52770"/>
    <lineage>
        <taxon>Bacteria</taxon>
        <taxon>Bacillati</taxon>
        <taxon>Actinomycetota</taxon>
        <taxon>Actinomycetes</taxon>
        <taxon>Actinomycetales</taxon>
        <taxon>Actinomycetaceae</taxon>
        <taxon>Buchananella</taxon>
    </lineage>
</organism>
<proteinExistence type="predicted"/>
<feature type="domain" description="DUF5979" evidence="3">
    <location>
        <begin position="218"/>
        <end position="317"/>
    </location>
</feature>
<accession>A0A1Q5PTC2</accession>
<feature type="domain" description="DUF5979" evidence="3">
    <location>
        <begin position="107"/>
        <end position="212"/>
    </location>
</feature>